<protein>
    <submittedName>
        <fullName evidence="1">Uncharacterized protein</fullName>
    </submittedName>
</protein>
<sequence>MLLVGNDNRIATTLDAGRRLPNGLAALKALMRQVRPWLFTFFNVLACGGPSSEIVRHGSPIPPVRRFVHARSGMSRIACDPELQRISDAERNALRERFGRLPW</sequence>
<organism evidence="1 2">
    <name type="scientific">Caballeronia terrestris</name>
    <dbReference type="NCBI Taxonomy" id="1226301"/>
    <lineage>
        <taxon>Bacteria</taxon>
        <taxon>Pseudomonadati</taxon>
        <taxon>Pseudomonadota</taxon>
        <taxon>Betaproteobacteria</taxon>
        <taxon>Burkholderiales</taxon>
        <taxon>Burkholderiaceae</taxon>
        <taxon>Caballeronia</taxon>
    </lineage>
</organism>
<dbReference type="EMBL" id="FCOL02000048">
    <property type="protein sequence ID" value="SAL79152.1"/>
    <property type="molecule type" value="Genomic_DNA"/>
</dbReference>
<keyword evidence="2" id="KW-1185">Reference proteome</keyword>
<dbReference type="AlphaFoldDB" id="A0A158KDE2"/>
<proteinExistence type="predicted"/>
<gene>
    <name evidence="1" type="ORF">AWB67_05394</name>
</gene>
<name>A0A158KDE2_9BURK</name>
<evidence type="ECO:0000313" key="2">
    <source>
        <dbReference type="Proteomes" id="UP000054925"/>
    </source>
</evidence>
<reference evidence="1" key="1">
    <citation type="submission" date="2016-01" db="EMBL/GenBank/DDBJ databases">
        <authorList>
            <person name="Peeters C."/>
        </authorList>
    </citation>
    <scope>NUCLEOTIDE SEQUENCE [LARGE SCALE GENOMIC DNA]</scope>
    <source>
        <strain evidence="1">LMG 22937</strain>
    </source>
</reference>
<accession>A0A158KDE2</accession>
<dbReference type="Proteomes" id="UP000054925">
    <property type="component" value="Unassembled WGS sequence"/>
</dbReference>
<evidence type="ECO:0000313" key="1">
    <source>
        <dbReference type="EMBL" id="SAL79152.1"/>
    </source>
</evidence>
<comment type="caution">
    <text evidence="1">The sequence shown here is derived from an EMBL/GenBank/DDBJ whole genome shotgun (WGS) entry which is preliminary data.</text>
</comment>